<name>A0A7S9DZ98_9ALTE</name>
<proteinExistence type="predicted"/>
<evidence type="ECO:0000313" key="2">
    <source>
        <dbReference type="EMBL" id="QPG06085.1"/>
    </source>
</evidence>
<dbReference type="EMBL" id="CP064795">
    <property type="protein sequence ID" value="QPG06085.1"/>
    <property type="molecule type" value="Genomic_DNA"/>
</dbReference>
<dbReference type="KEGG" id="smaa:IT774_02315"/>
<keyword evidence="3" id="KW-1185">Reference proteome</keyword>
<dbReference type="Pfam" id="PF18796">
    <property type="entry name" value="LPD1"/>
    <property type="match status" value="1"/>
</dbReference>
<sequence length="262" mass="29224">MAGAGRLHQQFYRNGPSHRDGADVSFQDIRKLFNFSSITIGRWVTAGEQQLAANLFFDALYDLMTILQVNEPVISLNGSLSLAFGTGGQKHSSAHYNSTKRQLALAKNAGGGALAHEWFHAFDHYIAGKVFKGLDFGHFASQAWLDDAEPIAHPLNTLLCQFFEMLFLDTDRSPGSYLKTSIEADRALKMYYYAMPQEMAARAFEACIQDQILKNAFLVQGTKKSTEARLGIYPHGNLRTQVNQQLMKYFTVLGKALSQKMA</sequence>
<evidence type="ECO:0000313" key="3">
    <source>
        <dbReference type="Proteomes" id="UP000595095"/>
    </source>
</evidence>
<dbReference type="AlphaFoldDB" id="A0A7S9DZ98"/>
<accession>A0A7S9DZ98</accession>
<reference evidence="2 3" key="1">
    <citation type="submission" date="2020-11" db="EMBL/GenBank/DDBJ databases">
        <title>Complete genome sequence for Salinimonas sp. strain G2-b.</title>
        <authorList>
            <person name="Park S.-J."/>
        </authorList>
    </citation>
    <scope>NUCLEOTIDE SEQUENCE [LARGE SCALE GENOMIC DNA]</scope>
    <source>
        <strain evidence="2 3">G2-b</strain>
    </source>
</reference>
<dbReference type="Proteomes" id="UP000595095">
    <property type="component" value="Chromosome"/>
</dbReference>
<protein>
    <recommendedName>
        <fullName evidence="1">Large polyvalent protein-associated domain-containing protein</fullName>
    </recommendedName>
</protein>
<dbReference type="NCBIfam" id="NF041907">
    <property type="entry name" value="CLCA_X"/>
    <property type="match status" value="1"/>
</dbReference>
<gene>
    <name evidence="2" type="ORF">IT774_02315</name>
</gene>
<dbReference type="RefSeq" id="WP_195811162.1">
    <property type="nucleotide sequence ID" value="NZ_CP064795.1"/>
</dbReference>
<dbReference type="InterPro" id="IPR041047">
    <property type="entry name" value="LPD1"/>
</dbReference>
<feature type="domain" description="Large polyvalent protein-associated" evidence="1">
    <location>
        <begin position="185"/>
        <end position="257"/>
    </location>
</feature>
<organism evidence="2 3">
    <name type="scientific">Salinimonas marina</name>
    <dbReference type="NCBI Taxonomy" id="2785918"/>
    <lineage>
        <taxon>Bacteria</taxon>
        <taxon>Pseudomonadati</taxon>
        <taxon>Pseudomonadota</taxon>
        <taxon>Gammaproteobacteria</taxon>
        <taxon>Alteromonadales</taxon>
        <taxon>Alteromonadaceae</taxon>
        <taxon>Alteromonas/Salinimonas group</taxon>
        <taxon>Salinimonas</taxon>
    </lineage>
</organism>
<evidence type="ECO:0000259" key="1">
    <source>
        <dbReference type="Pfam" id="PF18796"/>
    </source>
</evidence>